<feature type="compositionally biased region" description="Basic and acidic residues" evidence="1">
    <location>
        <begin position="1"/>
        <end position="15"/>
    </location>
</feature>
<feature type="region of interest" description="Disordered" evidence="1">
    <location>
        <begin position="1"/>
        <end position="38"/>
    </location>
</feature>
<dbReference type="Proteomes" id="UP001054902">
    <property type="component" value="Unassembled WGS sequence"/>
</dbReference>
<gene>
    <name evidence="2" type="ORF">CTEN210_10212</name>
</gene>
<accession>A0AAD3CYY7</accession>
<dbReference type="EMBL" id="BLLK01000047">
    <property type="protein sequence ID" value="GFH53736.1"/>
    <property type="molecule type" value="Genomic_DNA"/>
</dbReference>
<sequence length="426" mass="48412">MVEDQRESSETEDVHVQISSKSKKRRTPPRPSPTTEVPTTTLIKKHPELDLLLSTNLALYVLSTSLYFHFHVDIWDKIQIHPSFILIAEIVASYLLRFTRRNDATRRFTEEELVASRSKCMDELDDLALADSEDNVSDDSVQEEKQSFEQSPILRIQDLDLSGHTDAKPIPHRSDLIQVQPDNCHIVFDSFMKRAFDAVTDESDRWTPDNKTAKLLVNSSHSDDDVFIWSGYFDSGYKSSIPVIKSRAIFQCTPRELVDLIFDSSKVKLYNKMSLGREDMHFFKKGIDTDDGKINGEVKVTRSVNNIPIITKNFELISLMHGRSLSEEHDGMQGYMIVNRSVWEDANTTPSDTVHAVADPNYIRCECLLGCNLIKALDGGKKCEMTTVNHFYTPFVPSFGAKKFGMSAAGNYLRDLQNQFHGKETS</sequence>
<organism evidence="2 3">
    <name type="scientific">Chaetoceros tenuissimus</name>
    <dbReference type="NCBI Taxonomy" id="426638"/>
    <lineage>
        <taxon>Eukaryota</taxon>
        <taxon>Sar</taxon>
        <taxon>Stramenopiles</taxon>
        <taxon>Ochrophyta</taxon>
        <taxon>Bacillariophyta</taxon>
        <taxon>Coscinodiscophyceae</taxon>
        <taxon>Chaetocerotophycidae</taxon>
        <taxon>Chaetocerotales</taxon>
        <taxon>Chaetocerotaceae</taxon>
        <taxon>Chaetoceros</taxon>
    </lineage>
</organism>
<proteinExistence type="predicted"/>
<comment type="caution">
    <text evidence="2">The sequence shown here is derived from an EMBL/GenBank/DDBJ whole genome shotgun (WGS) entry which is preliminary data.</text>
</comment>
<dbReference type="AlphaFoldDB" id="A0AAD3CYY7"/>
<protein>
    <recommendedName>
        <fullName evidence="4">START domain-containing protein</fullName>
    </recommendedName>
</protein>
<dbReference type="InterPro" id="IPR023393">
    <property type="entry name" value="START-like_dom_sf"/>
</dbReference>
<name>A0AAD3CYY7_9STRA</name>
<evidence type="ECO:0008006" key="4">
    <source>
        <dbReference type="Google" id="ProtNLM"/>
    </source>
</evidence>
<dbReference type="SUPFAM" id="SSF55961">
    <property type="entry name" value="Bet v1-like"/>
    <property type="match status" value="1"/>
</dbReference>
<reference evidence="2 3" key="1">
    <citation type="journal article" date="2021" name="Sci. Rep.">
        <title>The genome of the diatom Chaetoceros tenuissimus carries an ancient integrated fragment of an extant virus.</title>
        <authorList>
            <person name="Hongo Y."/>
            <person name="Kimura K."/>
            <person name="Takaki Y."/>
            <person name="Yoshida Y."/>
            <person name="Baba S."/>
            <person name="Kobayashi G."/>
            <person name="Nagasaki K."/>
            <person name="Hano T."/>
            <person name="Tomaru Y."/>
        </authorList>
    </citation>
    <scope>NUCLEOTIDE SEQUENCE [LARGE SCALE GENOMIC DNA]</scope>
    <source>
        <strain evidence="2 3">NIES-3715</strain>
    </source>
</reference>
<keyword evidence="3" id="KW-1185">Reference proteome</keyword>
<evidence type="ECO:0000256" key="1">
    <source>
        <dbReference type="SAM" id="MobiDB-lite"/>
    </source>
</evidence>
<evidence type="ECO:0000313" key="3">
    <source>
        <dbReference type="Proteomes" id="UP001054902"/>
    </source>
</evidence>
<dbReference type="Gene3D" id="3.30.530.20">
    <property type="match status" value="1"/>
</dbReference>
<evidence type="ECO:0000313" key="2">
    <source>
        <dbReference type="EMBL" id="GFH53736.1"/>
    </source>
</evidence>